<dbReference type="RefSeq" id="WP_188711439.1">
    <property type="nucleotide sequence ID" value="NZ_BMHO01000001.1"/>
</dbReference>
<feature type="transmembrane region" description="Helical" evidence="7">
    <location>
        <begin position="63"/>
        <end position="82"/>
    </location>
</feature>
<reference evidence="9" key="1">
    <citation type="journal article" date="2014" name="Int. J. Syst. Evol. Microbiol.">
        <title>Complete genome sequence of Corynebacterium casei LMG S-19264T (=DSM 44701T), isolated from a smear-ripened cheese.</title>
        <authorList>
            <consortium name="US DOE Joint Genome Institute (JGI-PGF)"/>
            <person name="Walter F."/>
            <person name="Albersmeier A."/>
            <person name="Kalinowski J."/>
            <person name="Ruckert C."/>
        </authorList>
    </citation>
    <scope>NUCLEOTIDE SEQUENCE</scope>
    <source>
        <strain evidence="9">CGMCC 1.15152</strain>
    </source>
</reference>
<evidence type="ECO:0000256" key="1">
    <source>
        <dbReference type="ARBA" id="ARBA00004651"/>
    </source>
</evidence>
<evidence type="ECO:0000256" key="6">
    <source>
        <dbReference type="ARBA" id="ARBA00023136"/>
    </source>
</evidence>
<evidence type="ECO:0000256" key="5">
    <source>
        <dbReference type="ARBA" id="ARBA00022989"/>
    </source>
</evidence>
<keyword evidence="6 7" id="KW-0472">Membrane</keyword>
<accession>A0A916Y717</accession>
<dbReference type="Proteomes" id="UP000633205">
    <property type="component" value="Unassembled WGS sequence"/>
</dbReference>
<dbReference type="AlphaFoldDB" id="A0A916Y717"/>
<dbReference type="InterPro" id="IPR005115">
    <property type="entry name" value="Gly_transporter"/>
</dbReference>
<reference evidence="9" key="2">
    <citation type="submission" date="2020-09" db="EMBL/GenBank/DDBJ databases">
        <authorList>
            <person name="Sun Q."/>
            <person name="Zhou Y."/>
        </authorList>
    </citation>
    <scope>NUCLEOTIDE SEQUENCE</scope>
    <source>
        <strain evidence="9">CGMCC 1.15152</strain>
    </source>
</reference>
<evidence type="ECO:0000259" key="8">
    <source>
        <dbReference type="Pfam" id="PF03458"/>
    </source>
</evidence>
<feature type="transmembrane region" description="Helical" evidence="7">
    <location>
        <begin position="31"/>
        <end position="51"/>
    </location>
</feature>
<dbReference type="Pfam" id="PF03458">
    <property type="entry name" value="Gly_transporter"/>
    <property type="match status" value="2"/>
</dbReference>
<evidence type="ECO:0000256" key="3">
    <source>
        <dbReference type="ARBA" id="ARBA00022475"/>
    </source>
</evidence>
<dbReference type="PANTHER" id="PTHR30506">
    <property type="entry name" value="INNER MEMBRANE PROTEIN"/>
    <property type="match status" value="1"/>
</dbReference>
<evidence type="ECO:0000256" key="2">
    <source>
        <dbReference type="ARBA" id="ARBA00008193"/>
    </source>
</evidence>
<feature type="transmembrane region" description="Helical" evidence="7">
    <location>
        <begin position="6"/>
        <end position="24"/>
    </location>
</feature>
<evidence type="ECO:0000313" key="9">
    <source>
        <dbReference type="EMBL" id="GGD33819.1"/>
    </source>
</evidence>
<feature type="transmembrane region" description="Helical" evidence="7">
    <location>
        <begin position="116"/>
        <end position="136"/>
    </location>
</feature>
<keyword evidence="10" id="KW-1185">Reference proteome</keyword>
<dbReference type="PANTHER" id="PTHR30506:SF3">
    <property type="entry name" value="UPF0126 INNER MEMBRANE PROTEIN YADS-RELATED"/>
    <property type="match status" value="1"/>
</dbReference>
<dbReference type="GO" id="GO:0005886">
    <property type="term" value="C:plasma membrane"/>
    <property type="evidence" value="ECO:0007669"/>
    <property type="project" value="UniProtKB-SubCell"/>
</dbReference>
<feature type="domain" description="Glycine transporter" evidence="8">
    <location>
        <begin position="91"/>
        <end position="164"/>
    </location>
</feature>
<protein>
    <submittedName>
        <fullName evidence="9">UPF0126 membrane protein</fullName>
    </submittedName>
</protein>
<name>A0A916Y717_9MICO</name>
<comment type="similarity">
    <text evidence="2">Belongs to the UPF0126 family.</text>
</comment>
<evidence type="ECO:0000256" key="4">
    <source>
        <dbReference type="ARBA" id="ARBA00022692"/>
    </source>
</evidence>
<feature type="domain" description="Glycine transporter" evidence="8">
    <location>
        <begin position="6"/>
        <end position="78"/>
    </location>
</feature>
<evidence type="ECO:0000256" key="7">
    <source>
        <dbReference type="SAM" id="Phobius"/>
    </source>
</evidence>
<comment type="subcellular location">
    <subcellularLocation>
        <location evidence="1">Cell membrane</location>
        <topology evidence="1">Multi-pass membrane protein</topology>
    </subcellularLocation>
</comment>
<dbReference type="EMBL" id="BMHO01000001">
    <property type="protein sequence ID" value="GGD33819.1"/>
    <property type="molecule type" value="Genomic_DNA"/>
</dbReference>
<keyword evidence="5 7" id="KW-1133">Transmembrane helix</keyword>
<feature type="transmembrane region" description="Helical" evidence="7">
    <location>
        <begin position="89"/>
        <end position="110"/>
    </location>
</feature>
<keyword evidence="4 7" id="KW-0812">Transmembrane</keyword>
<sequence>MTWALIADLFGTFFFAISGCLLAVGRGYDLVGSLLLGALTGLGGGVIRDVIIGRLPVAFDQPVYLLPPVLAALLVFAIAPSVQRFRRTLLVFDAGGLGLFCTTGTVIALSAGLNPIAAIVLGVTSAVGGGLLRDVVANRDPQLFNPNDLYAVPAILGAALLVGLWVLGWHSSLTGFAVAAFVFLFRVVSLRFKWRIPHASPPRGSEEP</sequence>
<comment type="caution">
    <text evidence="9">The sequence shown here is derived from an EMBL/GenBank/DDBJ whole genome shotgun (WGS) entry which is preliminary data.</text>
</comment>
<feature type="transmembrane region" description="Helical" evidence="7">
    <location>
        <begin position="173"/>
        <end position="192"/>
    </location>
</feature>
<keyword evidence="3" id="KW-1003">Cell membrane</keyword>
<evidence type="ECO:0000313" key="10">
    <source>
        <dbReference type="Proteomes" id="UP000633205"/>
    </source>
</evidence>
<proteinExistence type="inferred from homology"/>
<organism evidence="9 10">
    <name type="scientific">Microbacterium faecale</name>
    <dbReference type="NCBI Taxonomy" id="1804630"/>
    <lineage>
        <taxon>Bacteria</taxon>
        <taxon>Bacillati</taxon>
        <taxon>Actinomycetota</taxon>
        <taxon>Actinomycetes</taxon>
        <taxon>Micrococcales</taxon>
        <taxon>Microbacteriaceae</taxon>
        <taxon>Microbacterium</taxon>
    </lineage>
</organism>
<feature type="transmembrane region" description="Helical" evidence="7">
    <location>
        <begin position="148"/>
        <end position="167"/>
    </location>
</feature>
<gene>
    <name evidence="9" type="ORF">GCM10010915_12740</name>
</gene>